<proteinExistence type="predicted"/>
<dbReference type="AlphaFoldDB" id="A0A0E2D6W0"/>
<comment type="caution">
    <text evidence="1">The sequence shown here is derived from an EMBL/GenBank/DDBJ whole genome shotgun (WGS) entry which is preliminary data.</text>
</comment>
<keyword evidence="1" id="KW-0449">Lipoprotein</keyword>
<sequence length="250" mass="29170">MTFNSKKRIYFFMLFVCFIWGCDRFKDFLSKNKLGDEVNIDSAFGNSSNRLYFAKYAEPCGRSVLEIAKSEKGPFETVHPKGENSPVKKLNYDILILSNFKVFGRKTGRVVNDHHCGEYPEFYIEKFEPWGKMRRCTAIGIEGFGRYMDHLSTHSYAAEDYSSSDSEIIRVSEKTCSQKFTGCEALKSTSLDSKNWKFKNKTLDLENGYEDHLYESVRFHPVTDCFEDKQLCCKLTQFKRIKMVSRHRDK</sequence>
<protein>
    <submittedName>
        <fullName evidence="1">Putative lipoprotein</fullName>
    </submittedName>
</protein>
<dbReference type="RefSeq" id="WP_000143772.1">
    <property type="nucleotide sequence ID" value="NZ_AHNR02000028.1"/>
</dbReference>
<name>A0A0E2D6W0_LEPIR</name>
<evidence type="ECO:0000313" key="1">
    <source>
        <dbReference type="EMBL" id="EKR55790.1"/>
    </source>
</evidence>
<evidence type="ECO:0000313" key="2">
    <source>
        <dbReference type="Proteomes" id="UP000001340"/>
    </source>
</evidence>
<reference evidence="1 2" key="1">
    <citation type="submission" date="2012-10" db="EMBL/GenBank/DDBJ databases">
        <authorList>
            <person name="Harkins D.M."/>
            <person name="Durkin A.S."/>
            <person name="Brinkac L.M."/>
            <person name="Haft D.H."/>
            <person name="Selengut J.D."/>
            <person name="Sanka R."/>
            <person name="DePew J."/>
            <person name="Purushe J."/>
            <person name="Chanthongthip A."/>
            <person name="Lattana O."/>
            <person name="Phetsouvanh R."/>
            <person name="Newton P.N."/>
            <person name="Vinetz J.M."/>
            <person name="Sutton G.G."/>
            <person name="Nierman W.C."/>
            <person name="Fouts D.E."/>
        </authorList>
    </citation>
    <scope>NUCLEOTIDE SEQUENCE [LARGE SCALE GENOMIC DNA]</scope>
    <source>
        <strain evidence="1 2">UI 12758</strain>
    </source>
</reference>
<gene>
    <name evidence="1" type="ORF">LEP1GSC105_2047</name>
</gene>
<dbReference type="Proteomes" id="UP000001340">
    <property type="component" value="Unassembled WGS sequence"/>
</dbReference>
<dbReference type="EMBL" id="AHNR02000028">
    <property type="protein sequence ID" value="EKR55790.1"/>
    <property type="molecule type" value="Genomic_DNA"/>
</dbReference>
<organism evidence="1 2">
    <name type="scientific">Leptospira interrogans str. UI 12758</name>
    <dbReference type="NCBI Taxonomy" id="1049938"/>
    <lineage>
        <taxon>Bacteria</taxon>
        <taxon>Pseudomonadati</taxon>
        <taxon>Spirochaetota</taxon>
        <taxon>Spirochaetia</taxon>
        <taxon>Leptospirales</taxon>
        <taxon>Leptospiraceae</taxon>
        <taxon>Leptospira</taxon>
    </lineage>
</organism>
<accession>A0A0E2D6W0</accession>